<keyword evidence="1" id="KW-0732">Signal</keyword>
<dbReference type="PROSITE" id="PS51257">
    <property type="entry name" value="PROKAR_LIPOPROTEIN"/>
    <property type="match status" value="1"/>
</dbReference>
<dbReference type="SUPFAM" id="SSF55486">
    <property type="entry name" value="Metalloproteases ('zincins'), catalytic domain"/>
    <property type="match status" value="1"/>
</dbReference>
<sequence length="340" mass="36768">MKTVLHLLVGSLVLQSASSCPSIGHYTASTDTTSSHSNSNRTSATFQKRGYPVVKSSVWPNAKITYCFADPNARSKLKSIVPKAWGMWLNAGASAKFEMEEGETTYCTVANRDSYLLISYNDEHKLVTTPGSIAGLGQDGPSMTLDPSDGFGTGKGMSNIAHEIGHAWGLLHEHQRPSLWTRDFGGTGQRNVFAFNCQNLKDYAAIAAKGNDMDRACHYMQSAVTANGGPFSALDMLPDNRGRDSGTADVVDWDSIMIYGSTAGAATANGQLLNTLTKADGTTYGYNTWPSIGDVNTLNTLYADELDPKKMSKLKMYWNKASPKHGLFLSRNKDSSSSCQ</sequence>
<dbReference type="RefSeq" id="XP_025492105.1">
    <property type="nucleotide sequence ID" value="XM_025636970.1"/>
</dbReference>
<dbReference type="GO" id="GO:0008237">
    <property type="term" value="F:metallopeptidase activity"/>
    <property type="evidence" value="ECO:0007669"/>
    <property type="project" value="InterPro"/>
</dbReference>
<dbReference type="InterPro" id="IPR024079">
    <property type="entry name" value="MetalloPept_cat_dom_sf"/>
</dbReference>
<proteinExistence type="predicted"/>
<keyword evidence="3" id="KW-1185">Reference proteome</keyword>
<feature type="chain" id="PRO_5016370400" description="Zincin" evidence="1">
    <location>
        <begin position="20"/>
        <end position="340"/>
    </location>
</feature>
<dbReference type="EMBL" id="KZ821699">
    <property type="protein sequence ID" value="PYH81905.1"/>
    <property type="molecule type" value="Genomic_DNA"/>
</dbReference>
<dbReference type="Proteomes" id="UP000248340">
    <property type="component" value="Unassembled WGS sequence"/>
</dbReference>
<name>A0A319C8Z4_9EURO</name>
<reference evidence="2 3" key="1">
    <citation type="submission" date="2016-12" db="EMBL/GenBank/DDBJ databases">
        <title>The genomes of Aspergillus section Nigri reveals drivers in fungal speciation.</title>
        <authorList>
            <consortium name="DOE Joint Genome Institute"/>
            <person name="Vesth T.C."/>
            <person name="Nybo J."/>
            <person name="Theobald S."/>
            <person name="Brandl J."/>
            <person name="Frisvad J.C."/>
            <person name="Nielsen K.F."/>
            <person name="Lyhne E.K."/>
            <person name="Kogle M.E."/>
            <person name="Kuo A."/>
            <person name="Riley R."/>
            <person name="Clum A."/>
            <person name="Nolan M."/>
            <person name="Lipzen A."/>
            <person name="Salamov A."/>
            <person name="Henrissat B."/>
            <person name="Wiebenga A."/>
            <person name="De Vries R.P."/>
            <person name="Grigoriev I.V."/>
            <person name="Mortensen U.H."/>
            <person name="Andersen M.R."/>
            <person name="Baker S.E."/>
        </authorList>
    </citation>
    <scope>NUCLEOTIDE SEQUENCE [LARGE SCALE GENOMIC DNA]</scope>
    <source>
        <strain evidence="2 3">CBS 121591</strain>
    </source>
</reference>
<evidence type="ECO:0008006" key="4">
    <source>
        <dbReference type="Google" id="ProtNLM"/>
    </source>
</evidence>
<dbReference type="VEuPathDB" id="FungiDB:BO82DRAFT_364784"/>
<accession>A0A319C8Z4</accession>
<evidence type="ECO:0000313" key="2">
    <source>
        <dbReference type="EMBL" id="PYH81905.1"/>
    </source>
</evidence>
<evidence type="ECO:0000256" key="1">
    <source>
        <dbReference type="SAM" id="SignalP"/>
    </source>
</evidence>
<dbReference type="OrthoDB" id="291007at2759"/>
<evidence type="ECO:0000313" key="3">
    <source>
        <dbReference type="Proteomes" id="UP000248340"/>
    </source>
</evidence>
<dbReference type="AlphaFoldDB" id="A0A319C8Z4"/>
<dbReference type="STRING" id="1448315.A0A319C8Z4"/>
<dbReference type="Gene3D" id="3.40.390.10">
    <property type="entry name" value="Collagenase (Catalytic Domain)"/>
    <property type="match status" value="1"/>
</dbReference>
<gene>
    <name evidence="2" type="ORF">BO82DRAFT_364784</name>
</gene>
<feature type="signal peptide" evidence="1">
    <location>
        <begin position="1"/>
        <end position="19"/>
    </location>
</feature>
<organism evidence="2 3">
    <name type="scientific">Aspergillus uvarum CBS 121591</name>
    <dbReference type="NCBI Taxonomy" id="1448315"/>
    <lineage>
        <taxon>Eukaryota</taxon>
        <taxon>Fungi</taxon>
        <taxon>Dikarya</taxon>
        <taxon>Ascomycota</taxon>
        <taxon>Pezizomycotina</taxon>
        <taxon>Eurotiomycetes</taxon>
        <taxon>Eurotiomycetidae</taxon>
        <taxon>Eurotiales</taxon>
        <taxon>Aspergillaceae</taxon>
        <taxon>Aspergillus</taxon>
        <taxon>Aspergillus subgen. Circumdati</taxon>
    </lineage>
</organism>
<dbReference type="GeneID" id="37139711"/>
<protein>
    <recommendedName>
        <fullName evidence="4">Zincin</fullName>
    </recommendedName>
</protein>